<name>A0ACC0BWB1_CATRO</name>
<organism evidence="1 2">
    <name type="scientific">Catharanthus roseus</name>
    <name type="common">Madagascar periwinkle</name>
    <name type="synonym">Vinca rosea</name>
    <dbReference type="NCBI Taxonomy" id="4058"/>
    <lineage>
        <taxon>Eukaryota</taxon>
        <taxon>Viridiplantae</taxon>
        <taxon>Streptophyta</taxon>
        <taxon>Embryophyta</taxon>
        <taxon>Tracheophyta</taxon>
        <taxon>Spermatophyta</taxon>
        <taxon>Magnoliopsida</taxon>
        <taxon>eudicotyledons</taxon>
        <taxon>Gunneridae</taxon>
        <taxon>Pentapetalae</taxon>
        <taxon>asterids</taxon>
        <taxon>lamiids</taxon>
        <taxon>Gentianales</taxon>
        <taxon>Apocynaceae</taxon>
        <taxon>Rauvolfioideae</taxon>
        <taxon>Vinceae</taxon>
        <taxon>Catharanthinae</taxon>
        <taxon>Catharanthus</taxon>
    </lineage>
</organism>
<proteinExistence type="predicted"/>
<protein>
    <submittedName>
        <fullName evidence="1">Uncharacterized protein</fullName>
    </submittedName>
</protein>
<reference evidence="2" key="1">
    <citation type="journal article" date="2023" name="Nat. Plants">
        <title>Single-cell RNA sequencing provides a high-resolution roadmap for understanding the multicellular compartmentation of specialized metabolism.</title>
        <authorList>
            <person name="Sun S."/>
            <person name="Shen X."/>
            <person name="Li Y."/>
            <person name="Li Y."/>
            <person name="Wang S."/>
            <person name="Li R."/>
            <person name="Zhang H."/>
            <person name="Shen G."/>
            <person name="Guo B."/>
            <person name="Wei J."/>
            <person name="Xu J."/>
            <person name="St-Pierre B."/>
            <person name="Chen S."/>
            <person name="Sun C."/>
        </authorList>
    </citation>
    <scope>NUCLEOTIDE SEQUENCE [LARGE SCALE GENOMIC DNA]</scope>
</reference>
<keyword evidence="2" id="KW-1185">Reference proteome</keyword>
<dbReference type="Proteomes" id="UP001060085">
    <property type="component" value="Linkage Group LG02"/>
</dbReference>
<evidence type="ECO:0000313" key="1">
    <source>
        <dbReference type="EMBL" id="KAI5676973.1"/>
    </source>
</evidence>
<comment type="caution">
    <text evidence="1">The sequence shown here is derived from an EMBL/GenBank/DDBJ whole genome shotgun (WGS) entry which is preliminary data.</text>
</comment>
<dbReference type="EMBL" id="CM044702">
    <property type="protein sequence ID" value="KAI5676973.1"/>
    <property type="molecule type" value="Genomic_DNA"/>
</dbReference>
<accession>A0ACC0BWB1</accession>
<sequence>MKGRNTVEEVLSVSAEQGYTVFFRNREESNVLSDIVIAHSTSIAMIRTWPYVLIMDTTYNMPLLKVVGMTPTRKNFTVSEHSVLKLWLSTCHGDLDTMFLNIDSLIEGQIAEIKTSLKISKLREKYGAKTNPILKNISNIISHLALKKIWLEIKRAGEISGNPLSKCGHYLRKSHGLPCACELVGRGNNYGSNIESQGSEPSHQRCYKSGVARRSLYSIDNPSSPETPVTKRRRKIYSTKRDKSYWEQVSIAHRKIGKSSGSGSGSESSSGSGSGPSPCVRGRLSHSGRGRSRGHSSERSNLSFIVNSNSPSMPFPFRNVFPGFVYEFIQDWKNVVGDGNWSTTVLPLYSNMDCTAGTLCIGFISDQHHFIQQYHRDVGVSGWADHYYEWIAE</sequence>
<gene>
    <name evidence="1" type="ORF">M9H77_07923</name>
</gene>
<evidence type="ECO:0000313" key="2">
    <source>
        <dbReference type="Proteomes" id="UP001060085"/>
    </source>
</evidence>